<comment type="caution">
    <text evidence="1">The sequence shown here is derived from an EMBL/GenBank/DDBJ whole genome shotgun (WGS) entry which is preliminary data.</text>
</comment>
<dbReference type="Proteomes" id="UP000701698">
    <property type="component" value="Unassembled WGS sequence"/>
</dbReference>
<accession>A0A955LGR2</accession>
<organism evidence="1 2">
    <name type="scientific">candidate division WWE3 bacterium</name>
    <dbReference type="NCBI Taxonomy" id="2053526"/>
    <lineage>
        <taxon>Bacteria</taxon>
        <taxon>Katanobacteria</taxon>
    </lineage>
</organism>
<protein>
    <submittedName>
        <fullName evidence="1">Uncharacterized protein</fullName>
    </submittedName>
</protein>
<reference evidence="1" key="1">
    <citation type="submission" date="2020-04" db="EMBL/GenBank/DDBJ databases">
        <authorList>
            <person name="Zhang T."/>
        </authorList>
    </citation>
    <scope>NUCLEOTIDE SEQUENCE</scope>
    <source>
        <strain evidence="1">HKST-UBA01</strain>
    </source>
</reference>
<name>A0A955LGR2_UNCKA</name>
<evidence type="ECO:0000313" key="2">
    <source>
        <dbReference type="Proteomes" id="UP000701698"/>
    </source>
</evidence>
<dbReference type="AlphaFoldDB" id="A0A955LGR2"/>
<reference evidence="1" key="2">
    <citation type="journal article" date="2021" name="Microbiome">
        <title>Successional dynamics and alternative stable states in a saline activated sludge microbial community over 9 years.</title>
        <authorList>
            <person name="Wang Y."/>
            <person name="Ye J."/>
            <person name="Ju F."/>
            <person name="Liu L."/>
            <person name="Boyd J.A."/>
            <person name="Deng Y."/>
            <person name="Parks D.H."/>
            <person name="Jiang X."/>
            <person name="Yin X."/>
            <person name="Woodcroft B.J."/>
            <person name="Tyson G.W."/>
            <person name="Hugenholtz P."/>
            <person name="Polz M.F."/>
            <person name="Zhang T."/>
        </authorList>
    </citation>
    <scope>NUCLEOTIDE SEQUENCE</scope>
    <source>
        <strain evidence="1">HKST-UBA01</strain>
    </source>
</reference>
<dbReference type="EMBL" id="JAGQKX010000018">
    <property type="protein sequence ID" value="MCA9389992.1"/>
    <property type="molecule type" value="Genomic_DNA"/>
</dbReference>
<evidence type="ECO:0000313" key="1">
    <source>
        <dbReference type="EMBL" id="MCA9389992.1"/>
    </source>
</evidence>
<proteinExistence type="predicted"/>
<sequence>MSKTTEIYSVNNTPKFRRIRVAIQKTTQIDFSSLTAVKEAIIMTMIGFRNVTHVSDYRVGSTDSLTAVLRDSTRDRNRIHRQTRIDPTVSSTLYLLIIFVAKDMIRIYGMGVCP</sequence>
<gene>
    <name evidence="1" type="ORF">KC571_01200</name>
</gene>